<protein>
    <recommendedName>
        <fullName evidence="3">STAS domain-containing protein</fullName>
    </recommendedName>
</protein>
<evidence type="ECO:0000313" key="2">
    <source>
        <dbReference type="Proteomes" id="UP000318626"/>
    </source>
</evidence>
<gene>
    <name evidence="1" type="ORF">Pan97_51920</name>
</gene>
<keyword evidence="2" id="KW-1185">Reference proteome</keyword>
<sequence length="121" mass="13718">MTDFTIVLQEHPRYLQYTLSGDHTVEDWIDLLHQMAADSERLGKSRIFVDASQVTLSNSVMLRYRIGVLTGEIFGANARIATLARADDPDQLWETVATNRGAIVRSGRDRDKLLEWLDEVA</sequence>
<dbReference type="Proteomes" id="UP000318626">
    <property type="component" value="Chromosome"/>
</dbReference>
<proteinExistence type="predicted"/>
<evidence type="ECO:0008006" key="3">
    <source>
        <dbReference type="Google" id="ProtNLM"/>
    </source>
</evidence>
<dbReference type="KEGG" id="bvo:Pan97_51920"/>
<organism evidence="1 2">
    <name type="scientific">Bremerella volcania</name>
    <dbReference type="NCBI Taxonomy" id="2527984"/>
    <lineage>
        <taxon>Bacteria</taxon>
        <taxon>Pseudomonadati</taxon>
        <taxon>Planctomycetota</taxon>
        <taxon>Planctomycetia</taxon>
        <taxon>Pirellulales</taxon>
        <taxon>Pirellulaceae</taxon>
        <taxon>Bremerella</taxon>
    </lineage>
</organism>
<reference evidence="2" key="1">
    <citation type="submission" date="2019-02" db="EMBL/GenBank/DDBJ databases">
        <title>Deep-cultivation of Planctomycetes and their phenomic and genomic characterization uncovers novel biology.</title>
        <authorList>
            <person name="Wiegand S."/>
            <person name="Jogler M."/>
            <person name="Boedeker C."/>
            <person name="Pinto D."/>
            <person name="Vollmers J."/>
            <person name="Rivas-Marin E."/>
            <person name="Kohn T."/>
            <person name="Peeters S.H."/>
            <person name="Heuer A."/>
            <person name="Rast P."/>
            <person name="Oberbeckmann S."/>
            <person name="Bunk B."/>
            <person name="Jeske O."/>
            <person name="Meyerdierks A."/>
            <person name="Storesund J.E."/>
            <person name="Kallscheuer N."/>
            <person name="Luecker S."/>
            <person name="Lage O.M."/>
            <person name="Pohl T."/>
            <person name="Merkel B.J."/>
            <person name="Hornburger P."/>
            <person name="Mueller R.-W."/>
            <person name="Bruemmer F."/>
            <person name="Labrenz M."/>
            <person name="Spormann A.M."/>
            <person name="Op den Camp H."/>
            <person name="Overmann J."/>
            <person name="Amann R."/>
            <person name="Jetten M.S.M."/>
            <person name="Mascher T."/>
            <person name="Medema M.H."/>
            <person name="Devos D.P."/>
            <person name="Kaster A.-K."/>
            <person name="Ovreas L."/>
            <person name="Rohde M."/>
            <person name="Galperin M.Y."/>
            <person name="Jogler C."/>
        </authorList>
    </citation>
    <scope>NUCLEOTIDE SEQUENCE [LARGE SCALE GENOMIC DNA]</scope>
    <source>
        <strain evidence="2">Pan97</strain>
    </source>
</reference>
<accession>A0A518CFX2</accession>
<name>A0A518CFX2_9BACT</name>
<dbReference type="RefSeq" id="WP_144977681.1">
    <property type="nucleotide sequence ID" value="NZ_CP036289.1"/>
</dbReference>
<evidence type="ECO:0000313" key="1">
    <source>
        <dbReference type="EMBL" id="QDU78111.1"/>
    </source>
</evidence>
<dbReference type="AlphaFoldDB" id="A0A518CFX2"/>
<dbReference type="EMBL" id="CP036289">
    <property type="protein sequence ID" value="QDU78111.1"/>
    <property type="molecule type" value="Genomic_DNA"/>
</dbReference>
<dbReference type="OrthoDB" id="282569at2"/>